<dbReference type="GeneID" id="14869331"/>
<dbReference type="Pfam" id="PF10075">
    <property type="entry name" value="CSN8_PSD8_EIF3K"/>
    <property type="match status" value="1"/>
</dbReference>
<name>F4Q3E1_CACFS</name>
<dbReference type="PROSITE" id="PS50250">
    <property type="entry name" value="PCI"/>
    <property type="match status" value="1"/>
</dbReference>
<dbReference type="PANTHER" id="PTHR13022">
    <property type="entry name" value="EUKARYOTIC TRANSLATION INITIATION FACTOR 3 SUBUNIT 11"/>
    <property type="match status" value="1"/>
</dbReference>
<dbReference type="GO" id="GO:0005852">
    <property type="term" value="C:eukaryotic translation initiation factor 3 complex"/>
    <property type="evidence" value="ECO:0007669"/>
    <property type="project" value="InterPro"/>
</dbReference>
<organism evidence="6 7">
    <name type="scientific">Cavenderia fasciculata</name>
    <name type="common">Slime mold</name>
    <name type="synonym">Dictyostelium fasciculatum</name>
    <dbReference type="NCBI Taxonomy" id="261658"/>
    <lineage>
        <taxon>Eukaryota</taxon>
        <taxon>Amoebozoa</taxon>
        <taxon>Evosea</taxon>
        <taxon>Eumycetozoa</taxon>
        <taxon>Dictyostelia</taxon>
        <taxon>Acytosteliales</taxon>
        <taxon>Cavenderiaceae</taxon>
        <taxon>Cavenderia</taxon>
    </lineage>
</organism>
<keyword evidence="2 6" id="KW-0396">Initiation factor</keyword>
<evidence type="ECO:0000259" key="5">
    <source>
        <dbReference type="PROSITE" id="PS50250"/>
    </source>
</evidence>
<dbReference type="Proteomes" id="UP000007797">
    <property type="component" value="Unassembled WGS sequence"/>
</dbReference>
<feature type="compositionally biased region" description="Low complexity" evidence="4">
    <location>
        <begin position="8"/>
        <end position="20"/>
    </location>
</feature>
<gene>
    <name evidence="6" type="primary">eIF3s12</name>
    <name evidence="6" type="ORF">DFA_07788</name>
</gene>
<dbReference type="OMA" id="GDDLCAD"/>
<evidence type="ECO:0000256" key="1">
    <source>
        <dbReference type="ARBA" id="ARBA00022490"/>
    </source>
</evidence>
<dbReference type="RefSeq" id="XP_004355284.1">
    <property type="nucleotide sequence ID" value="XM_004355232.1"/>
</dbReference>
<dbReference type="SUPFAM" id="SSF46785">
    <property type="entry name" value="Winged helix' DNA-binding domain"/>
    <property type="match status" value="1"/>
</dbReference>
<accession>F4Q3E1</accession>
<feature type="region of interest" description="Disordered" evidence="4">
    <location>
        <begin position="1"/>
        <end position="24"/>
    </location>
</feature>
<dbReference type="InterPro" id="IPR016020">
    <property type="entry name" value="Transl_init_fac_sub12_N_euk"/>
</dbReference>
<evidence type="ECO:0000256" key="3">
    <source>
        <dbReference type="ARBA" id="ARBA00022917"/>
    </source>
</evidence>
<dbReference type="AlphaFoldDB" id="F4Q3E1"/>
<sequence>MENEDQQQQEQDQQEQQQQQDDVDLSTLSTADKIEYITGLIADSYNINIAPKLEQFVDIQIAETIYHFQANLTLLKLYQFNPSALNKDYIAKMLAKAIMNFPTNDFLFLSYMIPSSMQKEEPLLKLFVLNGLIETCKFKEVWEHVEKNEAFFSAIPNFISTLHRNIGSNKEEEEYTYVLLHTDSETIMIKIDYAYNLFPFLKYNNIVVSSVLAITYSNVTLPMLGELVNLQSPKLEEYLSAKPNWKINGNVVSLQSESHKQKKSDTFTFDPVTG</sequence>
<dbReference type="EMBL" id="GL883021">
    <property type="protein sequence ID" value="EGG16810.1"/>
    <property type="molecule type" value="Genomic_DNA"/>
</dbReference>
<dbReference type="STRING" id="1054147.F4Q3E1"/>
<dbReference type="PANTHER" id="PTHR13022:SF0">
    <property type="entry name" value="EUKARYOTIC TRANSLATION INITIATION FACTOR 3 SUBUNIT K"/>
    <property type="match status" value="1"/>
</dbReference>
<dbReference type="KEGG" id="dfa:DFA_07788"/>
<reference evidence="7" key="1">
    <citation type="journal article" date="2011" name="Genome Res.">
        <title>Phylogeny-wide analysis of social amoeba genomes highlights ancient origins for complex intercellular communication.</title>
        <authorList>
            <person name="Heidel A.J."/>
            <person name="Lawal H.M."/>
            <person name="Felder M."/>
            <person name="Schilde C."/>
            <person name="Helps N.R."/>
            <person name="Tunggal B."/>
            <person name="Rivero F."/>
            <person name="John U."/>
            <person name="Schleicher M."/>
            <person name="Eichinger L."/>
            <person name="Platzer M."/>
            <person name="Noegel A.A."/>
            <person name="Schaap P."/>
            <person name="Gloeckner G."/>
        </authorList>
    </citation>
    <scope>NUCLEOTIDE SEQUENCE [LARGE SCALE GENOMIC DNA]</scope>
    <source>
        <strain evidence="7">SH3</strain>
    </source>
</reference>
<protein>
    <submittedName>
        <fullName evidence="6">Eukaryotic translation initiation factor 3</fullName>
    </submittedName>
</protein>
<keyword evidence="1" id="KW-0963">Cytoplasm</keyword>
<dbReference type="GO" id="GO:0003743">
    <property type="term" value="F:translation initiation factor activity"/>
    <property type="evidence" value="ECO:0007669"/>
    <property type="project" value="UniProtKB-KW"/>
</dbReference>
<dbReference type="InterPro" id="IPR033464">
    <property type="entry name" value="CSN8_PSD8_EIF3K"/>
</dbReference>
<dbReference type="InterPro" id="IPR016024">
    <property type="entry name" value="ARM-type_fold"/>
</dbReference>
<feature type="domain" description="PCI" evidence="5">
    <location>
        <begin position="66"/>
        <end position="270"/>
    </location>
</feature>
<keyword evidence="3" id="KW-0648">Protein biosynthesis</keyword>
<dbReference type="GO" id="GO:0043022">
    <property type="term" value="F:ribosome binding"/>
    <property type="evidence" value="ECO:0007669"/>
    <property type="project" value="InterPro"/>
</dbReference>
<dbReference type="OrthoDB" id="337745at2759"/>
<dbReference type="GO" id="GO:0006446">
    <property type="term" value="P:regulation of translational initiation"/>
    <property type="evidence" value="ECO:0007669"/>
    <property type="project" value="InterPro"/>
</dbReference>
<keyword evidence="7" id="KW-1185">Reference proteome</keyword>
<dbReference type="InterPro" id="IPR000717">
    <property type="entry name" value="PCI_dom"/>
</dbReference>
<evidence type="ECO:0000256" key="2">
    <source>
        <dbReference type="ARBA" id="ARBA00022540"/>
    </source>
</evidence>
<dbReference type="InterPro" id="IPR036390">
    <property type="entry name" value="WH_DNA-bd_sf"/>
</dbReference>
<dbReference type="Gene3D" id="1.25.40.250">
    <property type="entry name" value="ARM repeat, domain 1"/>
    <property type="match status" value="1"/>
</dbReference>
<evidence type="ECO:0000256" key="4">
    <source>
        <dbReference type="SAM" id="MobiDB-lite"/>
    </source>
</evidence>
<evidence type="ECO:0000313" key="7">
    <source>
        <dbReference type="Proteomes" id="UP000007797"/>
    </source>
</evidence>
<evidence type="ECO:0000313" key="6">
    <source>
        <dbReference type="EMBL" id="EGG16810.1"/>
    </source>
</evidence>
<dbReference type="InterPro" id="IPR009374">
    <property type="entry name" value="eIF3k"/>
</dbReference>
<proteinExistence type="predicted"/>
<dbReference type="SUPFAM" id="SSF48371">
    <property type="entry name" value="ARM repeat"/>
    <property type="match status" value="1"/>
</dbReference>